<evidence type="ECO:0000256" key="1">
    <source>
        <dbReference type="SAM" id="Phobius"/>
    </source>
</evidence>
<evidence type="ECO:0000313" key="4">
    <source>
        <dbReference type="Proteomes" id="UP000243819"/>
    </source>
</evidence>
<dbReference type="Pfam" id="PF07786">
    <property type="entry name" value="HGSNAT_cat"/>
    <property type="match status" value="1"/>
</dbReference>
<keyword evidence="1" id="KW-1133">Transmembrane helix</keyword>
<proteinExistence type="predicted"/>
<feature type="transmembrane region" description="Helical" evidence="1">
    <location>
        <begin position="119"/>
        <end position="138"/>
    </location>
</feature>
<dbReference type="STRING" id="1120990.SAMN03080614_101514"/>
<name>A0A1H9ZZT4_9FIRM</name>
<dbReference type="RefSeq" id="WP_091350055.1">
    <property type="nucleotide sequence ID" value="NZ_FOIF01000015.1"/>
</dbReference>
<keyword evidence="1" id="KW-0812">Transmembrane</keyword>
<reference evidence="4" key="1">
    <citation type="submission" date="2016-10" db="EMBL/GenBank/DDBJ databases">
        <authorList>
            <person name="Varghese N."/>
            <person name="Submissions S."/>
        </authorList>
    </citation>
    <scope>NUCLEOTIDE SEQUENCE [LARGE SCALE GENOMIC DNA]</scope>
    <source>
        <strain evidence="4">DSM 13577</strain>
    </source>
</reference>
<accession>A0A1H9ZZT4</accession>
<feature type="transmembrane region" description="Helical" evidence="1">
    <location>
        <begin position="158"/>
        <end position="178"/>
    </location>
</feature>
<feature type="domain" description="Heparan-alpha-glucosaminide N-acetyltransferase catalytic" evidence="2">
    <location>
        <begin position="4"/>
        <end position="211"/>
    </location>
</feature>
<feature type="transmembrane region" description="Helical" evidence="1">
    <location>
        <begin position="203"/>
        <end position="224"/>
    </location>
</feature>
<dbReference type="Proteomes" id="UP000243819">
    <property type="component" value="Unassembled WGS sequence"/>
</dbReference>
<feature type="transmembrane region" description="Helical" evidence="1">
    <location>
        <begin position="9"/>
        <end position="26"/>
    </location>
</feature>
<organism evidence="3 4">
    <name type="scientific">Anaerobranca gottschalkii DSM 13577</name>
    <dbReference type="NCBI Taxonomy" id="1120990"/>
    <lineage>
        <taxon>Bacteria</taxon>
        <taxon>Bacillati</taxon>
        <taxon>Bacillota</taxon>
        <taxon>Clostridia</taxon>
        <taxon>Eubacteriales</taxon>
        <taxon>Proteinivoracaceae</taxon>
        <taxon>Anaerobranca</taxon>
    </lineage>
</organism>
<keyword evidence="1" id="KW-0472">Membrane</keyword>
<feature type="transmembrane region" description="Helical" evidence="1">
    <location>
        <begin position="46"/>
        <end position="65"/>
    </location>
</feature>
<evidence type="ECO:0000259" key="2">
    <source>
        <dbReference type="Pfam" id="PF07786"/>
    </source>
</evidence>
<dbReference type="InterPro" id="IPR012429">
    <property type="entry name" value="HGSNAT_cat"/>
</dbReference>
<dbReference type="OrthoDB" id="9807591at2"/>
<dbReference type="EMBL" id="FOIF01000015">
    <property type="protein sequence ID" value="SES87168.1"/>
    <property type="molecule type" value="Genomic_DNA"/>
</dbReference>
<sequence>MGKRIWEIDFLRFLAITLMVIFHFVYDLKEFANIDIDYNLSPWKEVGKTAALLFMFVSGISSGLSKENYKRGVKVFLWGMVITIVTYILFPQNYVRFGILHFLGISMLISPFLLKINNFLLVVLAGVIAYNPIKGVLWENGLLLPLGVMYRGYSSMDYYPLIPYLAYFILGILAYKIYYYRKKSIFPFSLHNSLISLISQKSLWIYLIHQPVLLAGIYIVKFFIK</sequence>
<keyword evidence="4" id="KW-1185">Reference proteome</keyword>
<dbReference type="AlphaFoldDB" id="A0A1H9ZZT4"/>
<gene>
    <name evidence="3" type="ORF">SAMN03080614_101514</name>
</gene>
<protein>
    <submittedName>
        <fullName evidence="3">Uncharacterized membrane protein</fullName>
    </submittedName>
</protein>
<evidence type="ECO:0000313" key="3">
    <source>
        <dbReference type="EMBL" id="SES87168.1"/>
    </source>
</evidence>
<feature type="transmembrane region" description="Helical" evidence="1">
    <location>
        <begin position="72"/>
        <end position="90"/>
    </location>
</feature>
<feature type="transmembrane region" description="Helical" evidence="1">
    <location>
        <begin position="96"/>
        <end position="114"/>
    </location>
</feature>